<dbReference type="EMBL" id="JABCKV010000019">
    <property type="protein sequence ID" value="KAG5646585.1"/>
    <property type="molecule type" value="Genomic_DNA"/>
</dbReference>
<feature type="region of interest" description="Disordered" evidence="3">
    <location>
        <begin position="480"/>
        <end position="508"/>
    </location>
</feature>
<dbReference type="SUPFAM" id="SSF54495">
    <property type="entry name" value="UBC-like"/>
    <property type="match status" value="1"/>
</dbReference>
<sequence>MQAEVQQLVEMGATPAQARAALRQYSDVMQAAERFFEGAFDHVKDDQDEPMASTSESKRRPRPATPDEDEDIDSDGIQEDDEDDDEGDYIDYDSDYEAKPGGGQADVDPYSGIFFSKDRREEVIEVEEKPETVVIPDLNERVKLMTQGQWMKGCPEGGEQSFLFSLYSQLSEGKCPCPHGCGTSVLRKKSDFFAIYSEFLTYTEQLRKIVRQTCNSCGSEFCLACGESISSDKVQRPTAATDDNPLFHCSNLQGIILGVGLSMLEQLFTEQAQVKQESKEPNARSAKRRKTDITPELDDDDSHYYASGKKKGGIGYAGETKEDNTGQLEAQAIQHAKDGKIGNLLKAIRIYLPNLHREGGGQTSDYLVHPTALAHLRRRFNYICSTLLRHDSLADMSDRAVLYFELLHWLETISNHEALASMMAMPIMVVVSAKNVPVKKSTSSNTDIRERTIVYEGSSGPRELLEAIAIQAQAALKGLEGIKPPEPPQEELTEEQKRMTIDPKGKSKEQAVEISDENKKLLDFCHRILATANAIDRSLRDTKGDAFVDRLHASLPKLYNTSSAPIHVDAGATEESAMKAYMEWATRVRFEYCDLTIPEADAITNDENATPHFKFYFNNEARMLANSDIPKRSLAIAKELAILTTNLPVAWDSSIFLRVDETRVDVIKALITGPEGTPYYNGCYLFDIFLGSSYNQAPPSVKYMTTNGGKYRFNPNLYADGKVCLSLLGTWSGPGWVPGKSTLLQVLISIQSMILCDEPYLNEPGWASSAGTPQSHAYSANVRRMVIKTAMLGNLKNPPEPFADIIRTHYRLKARSITAQLDSWLLKDDGKPTSADGGGYTTGGAKESGGSSNGLKKDVEEMKAVLAQLDREAQAGKA</sequence>
<dbReference type="Gene3D" id="1.10.8.10">
    <property type="entry name" value="DNA helicase RuvA subunit, C-terminal domain"/>
    <property type="match status" value="1"/>
</dbReference>
<dbReference type="Pfam" id="PF00179">
    <property type="entry name" value="UQ_con"/>
    <property type="match status" value="1"/>
</dbReference>
<comment type="caution">
    <text evidence="5">The sequence shown here is derived from an EMBL/GenBank/DDBJ whole genome shotgun (WGS) entry which is preliminary data.</text>
</comment>
<keyword evidence="2" id="KW-0833">Ubl conjugation pathway</keyword>
<reference evidence="5" key="2">
    <citation type="submission" date="2021-10" db="EMBL/GenBank/DDBJ databases">
        <title>Phylogenomics reveals ancestral predisposition of the termite-cultivated fungus Termitomyces towards a domesticated lifestyle.</title>
        <authorList>
            <person name="Auxier B."/>
            <person name="Grum-Grzhimaylo A."/>
            <person name="Cardenas M.E."/>
            <person name="Lodge J.D."/>
            <person name="Laessoe T."/>
            <person name="Pedersen O."/>
            <person name="Smith M.E."/>
            <person name="Kuyper T.W."/>
            <person name="Franco-Molano E.A."/>
            <person name="Baroni T.J."/>
            <person name="Aanen D.K."/>
        </authorList>
    </citation>
    <scope>NUCLEOTIDE SEQUENCE</scope>
    <source>
        <strain evidence="5">AP01</strain>
        <tissue evidence="5">Mycelium</tissue>
    </source>
</reference>
<dbReference type="InterPro" id="IPR000608">
    <property type="entry name" value="UBC"/>
</dbReference>
<gene>
    <name evidence="5" type="ORF">DXG03_002888</name>
</gene>
<dbReference type="AlphaFoldDB" id="A0A9P7GFW1"/>
<dbReference type="CDD" id="cd14297">
    <property type="entry name" value="UBA2_spUBP14_like"/>
    <property type="match status" value="1"/>
</dbReference>
<dbReference type="SMART" id="SM00212">
    <property type="entry name" value="UBCc"/>
    <property type="match status" value="1"/>
</dbReference>
<evidence type="ECO:0000256" key="3">
    <source>
        <dbReference type="SAM" id="MobiDB-lite"/>
    </source>
</evidence>
<dbReference type="PANTHER" id="PTHR46116:SF15">
    <property type="entry name" value="(E3-INDEPENDENT) E2 UBIQUITIN-CONJUGATING ENZYME"/>
    <property type="match status" value="1"/>
</dbReference>
<reference evidence="5" key="1">
    <citation type="submission" date="2020-07" db="EMBL/GenBank/DDBJ databases">
        <authorList>
            <person name="Nieuwenhuis M."/>
            <person name="Van De Peppel L.J.J."/>
        </authorList>
    </citation>
    <scope>NUCLEOTIDE SEQUENCE</scope>
    <source>
        <strain evidence="5">AP01</strain>
        <tissue evidence="5">Mycelium</tissue>
    </source>
</reference>
<protein>
    <recommendedName>
        <fullName evidence="4">UBC core domain-containing protein</fullName>
    </recommendedName>
</protein>
<keyword evidence="1" id="KW-0808">Transferase</keyword>
<dbReference type="PANTHER" id="PTHR46116">
    <property type="entry name" value="(E3-INDEPENDENT) E2 UBIQUITIN-CONJUGATING ENZYME"/>
    <property type="match status" value="1"/>
</dbReference>
<keyword evidence="6" id="KW-1185">Reference proteome</keyword>
<evidence type="ECO:0000313" key="5">
    <source>
        <dbReference type="EMBL" id="KAG5646585.1"/>
    </source>
</evidence>
<evidence type="ECO:0000259" key="4">
    <source>
        <dbReference type="PROSITE" id="PS50127"/>
    </source>
</evidence>
<dbReference type="Proteomes" id="UP000775547">
    <property type="component" value="Unassembled WGS sequence"/>
</dbReference>
<feature type="compositionally biased region" description="Acidic residues" evidence="3">
    <location>
        <begin position="66"/>
        <end position="95"/>
    </location>
</feature>
<evidence type="ECO:0000313" key="6">
    <source>
        <dbReference type="Proteomes" id="UP000775547"/>
    </source>
</evidence>
<dbReference type="InterPro" id="IPR016135">
    <property type="entry name" value="UBQ-conjugating_enzyme/RWD"/>
</dbReference>
<feature type="region of interest" description="Disordered" evidence="3">
    <location>
        <begin position="274"/>
        <end position="306"/>
    </location>
</feature>
<feature type="region of interest" description="Disordered" evidence="3">
    <location>
        <begin position="832"/>
        <end position="859"/>
    </location>
</feature>
<accession>A0A9P7GFW1</accession>
<organism evidence="5 6">
    <name type="scientific">Asterophora parasitica</name>
    <dbReference type="NCBI Taxonomy" id="117018"/>
    <lineage>
        <taxon>Eukaryota</taxon>
        <taxon>Fungi</taxon>
        <taxon>Dikarya</taxon>
        <taxon>Basidiomycota</taxon>
        <taxon>Agaricomycotina</taxon>
        <taxon>Agaricomycetes</taxon>
        <taxon>Agaricomycetidae</taxon>
        <taxon>Agaricales</taxon>
        <taxon>Tricholomatineae</taxon>
        <taxon>Lyophyllaceae</taxon>
        <taxon>Asterophora</taxon>
    </lineage>
</organism>
<evidence type="ECO:0000256" key="2">
    <source>
        <dbReference type="ARBA" id="ARBA00022786"/>
    </source>
</evidence>
<evidence type="ECO:0000256" key="1">
    <source>
        <dbReference type="ARBA" id="ARBA00022679"/>
    </source>
</evidence>
<dbReference type="GO" id="GO:0061631">
    <property type="term" value="F:ubiquitin conjugating enzyme activity"/>
    <property type="evidence" value="ECO:0007669"/>
    <property type="project" value="TreeGrafter"/>
</dbReference>
<feature type="domain" description="UBC core" evidence="4">
    <location>
        <begin position="631"/>
        <end position="795"/>
    </location>
</feature>
<dbReference type="PROSITE" id="PS50127">
    <property type="entry name" value="UBC_2"/>
    <property type="match status" value="1"/>
</dbReference>
<dbReference type="OrthoDB" id="47801at2759"/>
<name>A0A9P7GFW1_9AGAR</name>
<feature type="region of interest" description="Disordered" evidence="3">
    <location>
        <begin position="39"/>
        <end position="111"/>
    </location>
</feature>
<proteinExistence type="predicted"/>
<feature type="compositionally biased region" description="Basic and acidic residues" evidence="3">
    <location>
        <begin position="494"/>
        <end position="508"/>
    </location>
</feature>
<dbReference type="Gene3D" id="3.10.110.10">
    <property type="entry name" value="Ubiquitin Conjugating Enzyme"/>
    <property type="match status" value="1"/>
</dbReference>
<dbReference type="CDD" id="cd23810">
    <property type="entry name" value="UBCc_BIRC6"/>
    <property type="match status" value="1"/>
</dbReference>